<keyword evidence="3" id="KW-1185">Reference proteome</keyword>
<accession>A0ABV6EX71</accession>
<organism evidence="2 3">
    <name type="scientific">Rhodopseudomonas telluris</name>
    <dbReference type="NCBI Taxonomy" id="644215"/>
    <lineage>
        <taxon>Bacteria</taxon>
        <taxon>Pseudomonadati</taxon>
        <taxon>Pseudomonadota</taxon>
        <taxon>Alphaproteobacteria</taxon>
        <taxon>Hyphomicrobiales</taxon>
        <taxon>Nitrobacteraceae</taxon>
        <taxon>Rhodopseudomonas</taxon>
    </lineage>
</organism>
<proteinExistence type="predicted"/>
<name>A0ABV6EX71_9BRAD</name>
<feature type="signal peptide" evidence="1">
    <location>
        <begin position="1"/>
        <end position="41"/>
    </location>
</feature>
<sequence length="165" mass="18042">MVIEFALREISTRRNHPMIRSIALAAVAATVALSAAAPASAQQRVKHMKNQTVCSQMDPNCRYDSQARYTDRDQWGNTGWRDSNAAFWPADVAAGVVGGAIGAAGAIATAPLRAGYDAQYGWNEPYGWNQQPYGWNQQSYAQRNGFVCQPGTTFRGEDGLMHLCQ</sequence>
<dbReference type="RefSeq" id="WP_378391136.1">
    <property type="nucleotide sequence ID" value="NZ_JBHLWM010000008.1"/>
</dbReference>
<evidence type="ECO:0000256" key="1">
    <source>
        <dbReference type="SAM" id="SignalP"/>
    </source>
</evidence>
<protein>
    <submittedName>
        <fullName evidence="2">Uncharacterized protein</fullName>
    </submittedName>
</protein>
<feature type="chain" id="PRO_5047302399" evidence="1">
    <location>
        <begin position="42"/>
        <end position="165"/>
    </location>
</feature>
<dbReference type="EMBL" id="JBHLWM010000008">
    <property type="protein sequence ID" value="MFC0242810.1"/>
    <property type="molecule type" value="Genomic_DNA"/>
</dbReference>
<evidence type="ECO:0000313" key="3">
    <source>
        <dbReference type="Proteomes" id="UP001589775"/>
    </source>
</evidence>
<comment type="caution">
    <text evidence="2">The sequence shown here is derived from an EMBL/GenBank/DDBJ whole genome shotgun (WGS) entry which is preliminary data.</text>
</comment>
<gene>
    <name evidence="2" type="ORF">ACFFJ6_20135</name>
</gene>
<dbReference type="Proteomes" id="UP001589775">
    <property type="component" value="Unassembled WGS sequence"/>
</dbReference>
<reference evidence="2 3" key="1">
    <citation type="submission" date="2024-09" db="EMBL/GenBank/DDBJ databases">
        <authorList>
            <person name="Sun Q."/>
            <person name="Mori K."/>
        </authorList>
    </citation>
    <scope>NUCLEOTIDE SEQUENCE [LARGE SCALE GENOMIC DNA]</scope>
    <source>
        <strain evidence="2 3">KCTC 23279</strain>
    </source>
</reference>
<evidence type="ECO:0000313" key="2">
    <source>
        <dbReference type="EMBL" id="MFC0242810.1"/>
    </source>
</evidence>
<keyword evidence="1" id="KW-0732">Signal</keyword>